<reference evidence="4 5" key="1">
    <citation type="submission" date="2020-04" db="EMBL/GenBank/DDBJ databases">
        <title>Description of novel Gluconacetobacter.</title>
        <authorList>
            <person name="Sombolestani A."/>
        </authorList>
    </citation>
    <scope>NUCLEOTIDE SEQUENCE [LARGE SCALE GENOMIC DNA]</scope>
    <source>
        <strain evidence="2 5">LMG 1728</strain>
        <strain evidence="1 6">LMG 1731</strain>
        <strain evidence="3 4">LMG 22058</strain>
    </source>
</reference>
<accession>A0A7W4JY88</accession>
<comment type="caution">
    <text evidence="3">The sequence shown here is derived from an EMBL/GenBank/DDBJ whole genome shotgun (WGS) entry which is preliminary data.</text>
</comment>
<sequence length="59" mass="6422">MEEEVGDDVGFNGIAGWLAPFRGGFHGTDMAPGSHSDVRRDGVVVTTDRAEDRHAWHLS</sequence>
<protein>
    <submittedName>
        <fullName evidence="3">Uncharacterized protein</fullName>
    </submittedName>
</protein>
<evidence type="ECO:0000313" key="3">
    <source>
        <dbReference type="EMBL" id="MBB2196936.1"/>
    </source>
</evidence>
<dbReference type="RefSeq" id="WP_182975135.1">
    <property type="nucleotide sequence ID" value="NZ_JABEQN010000025.1"/>
</dbReference>
<evidence type="ECO:0000313" key="6">
    <source>
        <dbReference type="Proteomes" id="UP000561077"/>
    </source>
</evidence>
<evidence type="ECO:0000313" key="2">
    <source>
        <dbReference type="EMBL" id="MBB2195231.1"/>
    </source>
</evidence>
<gene>
    <name evidence="2" type="ORF">HLH25_16655</name>
    <name evidence="1" type="ORF">HLH26_16695</name>
    <name evidence="3" type="ORF">HLH44_05565</name>
</gene>
<organism evidence="3 4">
    <name type="scientific">Gluconacetobacter dulcium</name>
    <dbReference type="NCBI Taxonomy" id="2729096"/>
    <lineage>
        <taxon>Bacteria</taxon>
        <taxon>Pseudomonadati</taxon>
        <taxon>Pseudomonadota</taxon>
        <taxon>Alphaproteobacteria</taxon>
        <taxon>Acetobacterales</taxon>
        <taxon>Acetobacteraceae</taxon>
        <taxon>Gluconacetobacter</taxon>
    </lineage>
</organism>
<keyword evidence="5" id="KW-1185">Reference proteome</keyword>
<dbReference type="Proteomes" id="UP000540490">
    <property type="component" value="Unassembled WGS sequence"/>
</dbReference>
<evidence type="ECO:0000313" key="4">
    <source>
        <dbReference type="Proteomes" id="UP000530320"/>
    </source>
</evidence>
<dbReference type="Proteomes" id="UP000561077">
    <property type="component" value="Unassembled WGS sequence"/>
</dbReference>
<evidence type="ECO:0000313" key="1">
    <source>
        <dbReference type="EMBL" id="MBB2166136.1"/>
    </source>
</evidence>
<dbReference type="Proteomes" id="UP000530320">
    <property type="component" value="Unassembled WGS sequence"/>
</dbReference>
<dbReference type="AlphaFoldDB" id="A0A7W4JY88"/>
<dbReference type="EMBL" id="JABEQP010000003">
    <property type="protein sequence ID" value="MBB2196936.1"/>
    <property type="molecule type" value="Genomic_DNA"/>
</dbReference>
<proteinExistence type="predicted"/>
<name>A0A7W4JY88_9PROT</name>
<evidence type="ECO:0000313" key="5">
    <source>
        <dbReference type="Proteomes" id="UP000540490"/>
    </source>
</evidence>
<dbReference type="EMBL" id="JABEQO010000025">
    <property type="protein sequence ID" value="MBB2166136.1"/>
    <property type="molecule type" value="Genomic_DNA"/>
</dbReference>
<dbReference type="EMBL" id="JABEQN010000025">
    <property type="protein sequence ID" value="MBB2195231.1"/>
    <property type="molecule type" value="Genomic_DNA"/>
</dbReference>